<reference evidence="11" key="1">
    <citation type="submission" date="2020-10" db="EMBL/GenBank/DDBJ databases">
        <authorList>
            <person name="Gilroy R."/>
        </authorList>
    </citation>
    <scope>NUCLEOTIDE SEQUENCE</scope>
    <source>
        <strain evidence="11">D3-1215</strain>
    </source>
</reference>
<feature type="transmembrane region" description="Helical" evidence="7">
    <location>
        <begin position="91"/>
        <end position="111"/>
    </location>
</feature>
<evidence type="ECO:0000256" key="2">
    <source>
        <dbReference type="ARBA" id="ARBA00008017"/>
    </source>
</evidence>
<dbReference type="InterPro" id="IPR049278">
    <property type="entry name" value="MS_channel_C"/>
</dbReference>
<dbReference type="Proteomes" id="UP000823637">
    <property type="component" value="Unassembled WGS sequence"/>
</dbReference>
<dbReference type="InterPro" id="IPR006685">
    <property type="entry name" value="MscS_channel_2nd"/>
</dbReference>
<comment type="subcellular location">
    <subcellularLocation>
        <location evidence="1">Cell membrane</location>
        <topology evidence="1">Multi-pass membrane protein</topology>
    </subcellularLocation>
</comment>
<keyword evidence="3" id="KW-1003">Cell membrane</keyword>
<accession>A0A9D9EIE8</accession>
<dbReference type="Gene3D" id="1.10.287.1260">
    <property type="match status" value="1"/>
</dbReference>
<dbReference type="Pfam" id="PF21082">
    <property type="entry name" value="MS_channel_3rd"/>
    <property type="match status" value="1"/>
</dbReference>
<evidence type="ECO:0000259" key="8">
    <source>
        <dbReference type="Pfam" id="PF00924"/>
    </source>
</evidence>
<dbReference type="PANTHER" id="PTHR30566:SF5">
    <property type="entry name" value="MECHANOSENSITIVE ION CHANNEL PROTEIN 1, MITOCHONDRIAL-RELATED"/>
    <property type="match status" value="1"/>
</dbReference>
<evidence type="ECO:0000313" key="12">
    <source>
        <dbReference type="Proteomes" id="UP000823637"/>
    </source>
</evidence>
<reference evidence="11" key="2">
    <citation type="journal article" date="2021" name="PeerJ">
        <title>Extensive microbial diversity within the chicken gut microbiome revealed by metagenomics and culture.</title>
        <authorList>
            <person name="Gilroy R."/>
            <person name="Ravi A."/>
            <person name="Getino M."/>
            <person name="Pursley I."/>
            <person name="Horton D.L."/>
            <person name="Alikhan N.F."/>
            <person name="Baker D."/>
            <person name="Gharbi K."/>
            <person name="Hall N."/>
            <person name="Watson M."/>
            <person name="Adriaenssens E.M."/>
            <person name="Foster-Nyarko E."/>
            <person name="Jarju S."/>
            <person name="Secka A."/>
            <person name="Antonio M."/>
            <person name="Oren A."/>
            <person name="Chaudhuri R.R."/>
            <person name="La Ragione R."/>
            <person name="Hildebrand F."/>
            <person name="Pallen M.J."/>
        </authorList>
    </citation>
    <scope>NUCLEOTIDE SEQUENCE</scope>
    <source>
        <strain evidence="11">D3-1215</strain>
    </source>
</reference>
<dbReference type="GO" id="GO:0005886">
    <property type="term" value="C:plasma membrane"/>
    <property type="evidence" value="ECO:0007669"/>
    <property type="project" value="UniProtKB-SubCell"/>
</dbReference>
<sequence>MFDFFTEKEFFGNSLLDYVISVAILVLAVILGRFMIWLGNEKIKKRVEKTPAAWDDVLYNVFQLPFVCGMVLLVLWIAIIRLDYPDKIDGYLVKIFKFLAVMDVTWILVRLSKTLCDHYMMPKATHGELGKLDKNVVLTIKKALSFLLWTVGLLVAIESIGVNIAALLTTLGIGGVAVALASQDTVKNIIGGITVFVDKTFRMGDRIRVAGYDGHVEDIGIRSTRIRTLDGFLVTIPNYQVVEGAVENISLEPARKIILQLGLTYDTTPEQMQQAMDILKKTPSVIKDIQQDIVVSFMAFADSSLNITFIYYIRRGKDYYNTQNAVNMYILQQFNNAGLNFAFPSVTVYNG</sequence>
<evidence type="ECO:0000256" key="7">
    <source>
        <dbReference type="SAM" id="Phobius"/>
    </source>
</evidence>
<feature type="transmembrane region" description="Helical" evidence="7">
    <location>
        <begin position="146"/>
        <end position="168"/>
    </location>
</feature>
<dbReference type="Pfam" id="PF00924">
    <property type="entry name" value="MS_channel_2nd"/>
    <property type="match status" value="1"/>
</dbReference>
<evidence type="ECO:0000259" key="10">
    <source>
        <dbReference type="Pfam" id="PF21088"/>
    </source>
</evidence>
<keyword evidence="6 7" id="KW-0472">Membrane</keyword>
<dbReference type="PANTHER" id="PTHR30566">
    <property type="entry name" value="YNAI-RELATED MECHANOSENSITIVE ION CHANNEL"/>
    <property type="match status" value="1"/>
</dbReference>
<evidence type="ECO:0000256" key="6">
    <source>
        <dbReference type="ARBA" id="ARBA00023136"/>
    </source>
</evidence>
<dbReference type="GO" id="GO:0008381">
    <property type="term" value="F:mechanosensitive monoatomic ion channel activity"/>
    <property type="evidence" value="ECO:0007669"/>
    <property type="project" value="UniProtKB-ARBA"/>
</dbReference>
<dbReference type="InterPro" id="IPR011014">
    <property type="entry name" value="MscS_channel_TM-2"/>
</dbReference>
<feature type="transmembrane region" description="Helical" evidence="7">
    <location>
        <begin position="15"/>
        <end position="36"/>
    </location>
</feature>
<dbReference type="InterPro" id="IPR023408">
    <property type="entry name" value="MscS_beta-dom_sf"/>
</dbReference>
<keyword evidence="5 7" id="KW-1133">Transmembrane helix</keyword>
<feature type="transmembrane region" description="Helical" evidence="7">
    <location>
        <begin position="57"/>
        <end position="79"/>
    </location>
</feature>
<dbReference type="AlphaFoldDB" id="A0A9D9EIE8"/>
<feature type="domain" description="Mechanosensitive ion channel transmembrane helices 2/3" evidence="10">
    <location>
        <begin position="142"/>
        <end position="183"/>
    </location>
</feature>
<dbReference type="EMBL" id="JADIMR010000112">
    <property type="protein sequence ID" value="MBO8447563.1"/>
    <property type="molecule type" value="Genomic_DNA"/>
</dbReference>
<protein>
    <submittedName>
        <fullName evidence="11">Mechanosensitive ion channel</fullName>
    </submittedName>
</protein>
<dbReference type="SUPFAM" id="SSF50182">
    <property type="entry name" value="Sm-like ribonucleoproteins"/>
    <property type="match status" value="1"/>
</dbReference>
<evidence type="ECO:0000259" key="9">
    <source>
        <dbReference type="Pfam" id="PF21082"/>
    </source>
</evidence>
<feature type="domain" description="Mechanosensitive ion channel MscS C-terminal" evidence="9">
    <location>
        <begin position="259"/>
        <end position="341"/>
    </location>
</feature>
<dbReference type="Gene3D" id="3.30.70.100">
    <property type="match status" value="1"/>
</dbReference>
<organism evidence="11 12">
    <name type="scientific">Candidatus Enterocola intestinipullorum</name>
    <dbReference type="NCBI Taxonomy" id="2840783"/>
    <lineage>
        <taxon>Bacteria</taxon>
        <taxon>Pseudomonadati</taxon>
        <taxon>Bacteroidota</taxon>
        <taxon>Bacteroidia</taxon>
        <taxon>Bacteroidales</taxon>
        <taxon>Candidatus Enterocola</taxon>
    </lineage>
</organism>
<dbReference type="SUPFAM" id="SSF82689">
    <property type="entry name" value="Mechanosensitive channel protein MscS (YggB), C-terminal domain"/>
    <property type="match status" value="1"/>
</dbReference>
<dbReference type="InterPro" id="IPR049142">
    <property type="entry name" value="MS_channel_1st"/>
</dbReference>
<keyword evidence="4 7" id="KW-0812">Transmembrane</keyword>
<feature type="domain" description="Mechanosensitive ion channel MscS" evidence="8">
    <location>
        <begin position="184"/>
        <end position="250"/>
    </location>
</feature>
<gene>
    <name evidence="11" type="ORF">IAC32_07465</name>
</gene>
<evidence type="ECO:0000256" key="3">
    <source>
        <dbReference type="ARBA" id="ARBA00022475"/>
    </source>
</evidence>
<dbReference type="Gene3D" id="2.30.30.60">
    <property type="match status" value="1"/>
</dbReference>
<dbReference type="Pfam" id="PF21088">
    <property type="entry name" value="MS_channel_1st"/>
    <property type="match status" value="1"/>
</dbReference>
<proteinExistence type="inferred from homology"/>
<comment type="similarity">
    <text evidence="2">Belongs to the MscS (TC 1.A.23) family.</text>
</comment>
<evidence type="ECO:0000256" key="4">
    <source>
        <dbReference type="ARBA" id="ARBA00022692"/>
    </source>
</evidence>
<dbReference type="SUPFAM" id="SSF82861">
    <property type="entry name" value="Mechanosensitive channel protein MscS (YggB), transmembrane region"/>
    <property type="match status" value="1"/>
</dbReference>
<name>A0A9D9EIE8_9BACT</name>
<evidence type="ECO:0000313" key="11">
    <source>
        <dbReference type="EMBL" id="MBO8447563.1"/>
    </source>
</evidence>
<evidence type="ECO:0000256" key="1">
    <source>
        <dbReference type="ARBA" id="ARBA00004651"/>
    </source>
</evidence>
<dbReference type="InterPro" id="IPR011066">
    <property type="entry name" value="MscS_channel_C_sf"/>
</dbReference>
<comment type="caution">
    <text evidence="11">The sequence shown here is derived from an EMBL/GenBank/DDBJ whole genome shotgun (WGS) entry which is preliminary data.</text>
</comment>
<evidence type="ECO:0000256" key="5">
    <source>
        <dbReference type="ARBA" id="ARBA00022989"/>
    </source>
</evidence>
<dbReference type="InterPro" id="IPR010920">
    <property type="entry name" value="LSM_dom_sf"/>
</dbReference>